<dbReference type="Proteomes" id="UP000028837">
    <property type="component" value="Unassembled WGS sequence"/>
</dbReference>
<proteinExistence type="predicted"/>
<feature type="region of interest" description="Disordered" evidence="1">
    <location>
        <begin position="1"/>
        <end position="39"/>
    </location>
</feature>
<dbReference type="OrthoDB" id="372171at2759"/>
<accession>A0A086JAU0</accession>
<feature type="compositionally biased region" description="Low complexity" evidence="1">
    <location>
        <begin position="1"/>
        <end position="14"/>
    </location>
</feature>
<dbReference type="EMBL" id="AHZU02001762">
    <property type="protein sequence ID" value="KFG29258.1"/>
    <property type="molecule type" value="Genomic_DNA"/>
</dbReference>
<sequence>MASFNPFSWFSSSSTDEDVRSSVGAPATESRRKGGLSSFFFPSEEEEENRIKVAMRRYGYSLAELHSYPDMMKLPQVPKEMLADEKVKEELDRQHEKCQQRYDAVDTCVTQMLEHDRKSKRKYARLQQCKSQWISFQRCVSFRDKTILRDVRRWEKKHVASLSPAEANAYIDDLRAKQRYAEYVQRRTDDEQEELRRKREHENLALRVKNLTAGPGGEDA</sequence>
<reference evidence="2 3" key="1">
    <citation type="submission" date="2014-02" db="EMBL/GenBank/DDBJ databases">
        <authorList>
            <person name="Sibley D."/>
            <person name="Venepally P."/>
            <person name="Karamycheva S."/>
            <person name="Hadjithomas M."/>
            <person name="Khan A."/>
            <person name="Brunk B."/>
            <person name="Roos D."/>
            <person name="Caler E."/>
            <person name="Lorenzi H."/>
        </authorList>
    </citation>
    <scope>NUCLEOTIDE SEQUENCE [LARGE SCALE GENOMIC DNA]</scope>
    <source>
        <strain evidence="2 3">GAB2-2007-GAL-DOM2</strain>
    </source>
</reference>
<gene>
    <name evidence="2" type="ORF">TGDOM2_212725</name>
</gene>
<organism evidence="2 3">
    <name type="scientific">Toxoplasma gondii GAB2-2007-GAL-DOM2</name>
    <dbReference type="NCBI Taxonomy" id="1130820"/>
    <lineage>
        <taxon>Eukaryota</taxon>
        <taxon>Sar</taxon>
        <taxon>Alveolata</taxon>
        <taxon>Apicomplexa</taxon>
        <taxon>Conoidasida</taxon>
        <taxon>Coccidia</taxon>
        <taxon>Eucoccidiorida</taxon>
        <taxon>Eimeriorina</taxon>
        <taxon>Sarcocystidae</taxon>
        <taxon>Toxoplasma</taxon>
    </lineage>
</organism>
<comment type="caution">
    <text evidence="2">The sequence shown here is derived from an EMBL/GenBank/DDBJ whole genome shotgun (WGS) entry which is preliminary data.</text>
</comment>
<evidence type="ECO:0000313" key="3">
    <source>
        <dbReference type="Proteomes" id="UP000028837"/>
    </source>
</evidence>
<evidence type="ECO:0000313" key="2">
    <source>
        <dbReference type="EMBL" id="KFG29258.1"/>
    </source>
</evidence>
<protein>
    <submittedName>
        <fullName evidence="2">Uncharacterized protein</fullName>
    </submittedName>
</protein>
<dbReference type="VEuPathDB" id="ToxoDB:TGDOM2_212725"/>
<name>A0A086JAU0_TOXGO</name>
<dbReference type="AlphaFoldDB" id="A0A086JAU0"/>
<evidence type="ECO:0000256" key="1">
    <source>
        <dbReference type="SAM" id="MobiDB-lite"/>
    </source>
</evidence>